<dbReference type="FunFam" id="3.60.21.10:FF:000038">
    <property type="entry name" value="Probable inactive purple acid phosphatase 29"/>
    <property type="match status" value="1"/>
</dbReference>
<evidence type="ECO:0000256" key="8">
    <source>
        <dbReference type="ARBA" id="ARBA00022833"/>
    </source>
</evidence>
<gene>
    <name evidence="13" type="ORF">RND81_03G091700</name>
</gene>
<feature type="transmembrane region" description="Helical" evidence="11">
    <location>
        <begin position="20"/>
        <end position="41"/>
    </location>
</feature>
<dbReference type="InterPro" id="IPR011230">
    <property type="entry name" value="PAP14/16/28/29"/>
</dbReference>
<comment type="subunit">
    <text evidence="4">Homodimer.</text>
</comment>
<keyword evidence="9" id="KW-0408">Iron</keyword>
<evidence type="ECO:0000259" key="12">
    <source>
        <dbReference type="Pfam" id="PF00149"/>
    </source>
</evidence>
<evidence type="ECO:0000256" key="9">
    <source>
        <dbReference type="ARBA" id="ARBA00023004"/>
    </source>
</evidence>
<evidence type="ECO:0000313" key="13">
    <source>
        <dbReference type="EMBL" id="KAK9741243.1"/>
    </source>
</evidence>
<evidence type="ECO:0000256" key="11">
    <source>
        <dbReference type="SAM" id="Phobius"/>
    </source>
</evidence>
<dbReference type="InterPro" id="IPR004843">
    <property type="entry name" value="Calcineurin-like_PHP"/>
</dbReference>
<dbReference type="GO" id="GO:0046872">
    <property type="term" value="F:metal ion binding"/>
    <property type="evidence" value="ECO:0007669"/>
    <property type="project" value="UniProtKB-KW"/>
</dbReference>
<dbReference type="PIRSF" id="PIRSF030250">
    <property type="entry name" value="Ptase_At2g46880"/>
    <property type="match status" value="1"/>
</dbReference>
<evidence type="ECO:0000256" key="10">
    <source>
        <dbReference type="ARBA" id="ARBA00023180"/>
    </source>
</evidence>
<dbReference type="SUPFAM" id="SSF56300">
    <property type="entry name" value="Metallo-dependent phosphatases"/>
    <property type="match status" value="1"/>
</dbReference>
<sequence length="380" mass="41891">MMGHLLPERPLVCPFSSLKVLVVLVTICACIGSSFAISTALRFNKNGEFKILQVADMHYGDGQSTPCLDVLPDQVKGCSDLNTTAFVKRMIQAEKPDLIVFTGDNIFGKDATDATKSMEAAFAPAIESQIPWAAILGNHDQESTLTREDVMKYIVGMNNTLSLLNPAGVEKIAGFGNYNLEVAGVQGSLFHNTSILNLFFLDSGDYSKVFFIPGYDWIKSSQKSWFLRTSDALKNSYNAHLERQQAVAPSLIFFHIPLPEYRQFSTPEITGVKQEVIASPIINSGFFDALVEAGNVRGVFVGHDHKNDFCGIRKNIHLCFAGGFGYHAYGMAGWPRRARVVSVKLEKTGNGVWGPVTMIKTWKRLDDAQFSTIDAQVLYA</sequence>
<keyword evidence="11" id="KW-0472">Membrane</keyword>
<comment type="caution">
    <text evidence="13">The sequence shown here is derived from an EMBL/GenBank/DDBJ whole genome shotgun (WGS) entry which is preliminary data.</text>
</comment>
<dbReference type="Gene3D" id="3.60.21.10">
    <property type="match status" value="1"/>
</dbReference>
<evidence type="ECO:0000256" key="4">
    <source>
        <dbReference type="ARBA" id="ARBA00011738"/>
    </source>
</evidence>
<keyword evidence="6" id="KW-0479">Metal-binding</keyword>
<comment type="subcellular location">
    <subcellularLocation>
        <location evidence="2">Secreted</location>
    </subcellularLocation>
</comment>
<reference evidence="13" key="1">
    <citation type="submission" date="2024-03" db="EMBL/GenBank/DDBJ databases">
        <title>WGS assembly of Saponaria officinalis var. Norfolk2.</title>
        <authorList>
            <person name="Jenkins J."/>
            <person name="Shu S."/>
            <person name="Grimwood J."/>
            <person name="Barry K."/>
            <person name="Goodstein D."/>
            <person name="Schmutz J."/>
            <person name="Leebens-Mack J."/>
            <person name="Osbourn A."/>
        </authorList>
    </citation>
    <scope>NUCLEOTIDE SEQUENCE [LARGE SCALE GENOMIC DNA]</scope>
    <source>
        <strain evidence="13">JIC</strain>
    </source>
</reference>
<accession>A0AAW1LZJ9</accession>
<evidence type="ECO:0000256" key="2">
    <source>
        <dbReference type="ARBA" id="ARBA00004613"/>
    </source>
</evidence>
<dbReference type="PANTHER" id="PTHR32440:SF0">
    <property type="entry name" value="PHOSPHATASE DCR2-RELATED"/>
    <property type="match status" value="1"/>
</dbReference>
<dbReference type="Pfam" id="PF00149">
    <property type="entry name" value="Metallophos"/>
    <property type="match status" value="1"/>
</dbReference>
<protein>
    <recommendedName>
        <fullName evidence="12">Calcineurin-like phosphoesterase domain-containing protein</fullName>
    </recommendedName>
</protein>
<evidence type="ECO:0000256" key="7">
    <source>
        <dbReference type="ARBA" id="ARBA00022729"/>
    </source>
</evidence>
<dbReference type="PANTHER" id="PTHR32440">
    <property type="entry name" value="PHOSPHATASE DCR2-RELATED-RELATED"/>
    <property type="match status" value="1"/>
</dbReference>
<keyword evidence="11" id="KW-0812">Transmembrane</keyword>
<keyword evidence="11" id="KW-1133">Transmembrane helix</keyword>
<proteinExistence type="inferred from homology"/>
<dbReference type="GO" id="GO:0016788">
    <property type="term" value="F:hydrolase activity, acting on ester bonds"/>
    <property type="evidence" value="ECO:0007669"/>
    <property type="project" value="TreeGrafter"/>
</dbReference>
<dbReference type="GO" id="GO:0005737">
    <property type="term" value="C:cytoplasm"/>
    <property type="evidence" value="ECO:0007669"/>
    <property type="project" value="TreeGrafter"/>
</dbReference>
<evidence type="ECO:0000256" key="5">
    <source>
        <dbReference type="ARBA" id="ARBA00022525"/>
    </source>
</evidence>
<evidence type="ECO:0000313" key="14">
    <source>
        <dbReference type="Proteomes" id="UP001443914"/>
    </source>
</evidence>
<dbReference type="AlphaFoldDB" id="A0AAW1LZJ9"/>
<keyword evidence="8" id="KW-0862">Zinc</keyword>
<keyword evidence="7" id="KW-0732">Signal</keyword>
<evidence type="ECO:0000256" key="3">
    <source>
        <dbReference type="ARBA" id="ARBA00008723"/>
    </source>
</evidence>
<name>A0AAW1LZJ9_SAPOF</name>
<dbReference type="Proteomes" id="UP001443914">
    <property type="component" value="Unassembled WGS sequence"/>
</dbReference>
<comment type="similarity">
    <text evidence="3">Belongs to the metallophosphoesterase superfamily. Purple acid phosphatase family.</text>
</comment>
<keyword evidence="14" id="KW-1185">Reference proteome</keyword>
<evidence type="ECO:0000256" key="6">
    <source>
        <dbReference type="ARBA" id="ARBA00022723"/>
    </source>
</evidence>
<dbReference type="GO" id="GO:0005576">
    <property type="term" value="C:extracellular region"/>
    <property type="evidence" value="ECO:0007669"/>
    <property type="project" value="UniProtKB-SubCell"/>
</dbReference>
<feature type="domain" description="Calcineurin-like phosphoesterase" evidence="12">
    <location>
        <begin position="49"/>
        <end position="306"/>
    </location>
</feature>
<keyword evidence="5" id="KW-0964">Secreted</keyword>
<dbReference type="EMBL" id="JBDFQZ010000003">
    <property type="protein sequence ID" value="KAK9741243.1"/>
    <property type="molecule type" value="Genomic_DNA"/>
</dbReference>
<dbReference type="CDD" id="cd07383">
    <property type="entry name" value="MPP_Dcr2"/>
    <property type="match status" value="1"/>
</dbReference>
<dbReference type="InterPro" id="IPR029052">
    <property type="entry name" value="Metallo-depent_PP-like"/>
</dbReference>
<keyword evidence="10" id="KW-0325">Glycoprotein</keyword>
<evidence type="ECO:0000256" key="1">
    <source>
        <dbReference type="ARBA" id="ARBA00001947"/>
    </source>
</evidence>
<comment type="cofactor">
    <cofactor evidence="1">
        <name>Zn(2+)</name>
        <dbReference type="ChEBI" id="CHEBI:29105"/>
    </cofactor>
</comment>
<organism evidence="13 14">
    <name type="scientific">Saponaria officinalis</name>
    <name type="common">Common soapwort</name>
    <name type="synonym">Lychnis saponaria</name>
    <dbReference type="NCBI Taxonomy" id="3572"/>
    <lineage>
        <taxon>Eukaryota</taxon>
        <taxon>Viridiplantae</taxon>
        <taxon>Streptophyta</taxon>
        <taxon>Embryophyta</taxon>
        <taxon>Tracheophyta</taxon>
        <taxon>Spermatophyta</taxon>
        <taxon>Magnoliopsida</taxon>
        <taxon>eudicotyledons</taxon>
        <taxon>Gunneridae</taxon>
        <taxon>Pentapetalae</taxon>
        <taxon>Caryophyllales</taxon>
        <taxon>Caryophyllaceae</taxon>
        <taxon>Caryophylleae</taxon>
        <taxon>Saponaria</taxon>
    </lineage>
</organism>